<feature type="transmembrane region" description="Helical" evidence="8">
    <location>
        <begin position="12"/>
        <end position="32"/>
    </location>
</feature>
<dbReference type="PANTHER" id="PTHR43848:SF2">
    <property type="entry name" value="PUTRESCINE TRANSPORT SYSTEM PERMEASE PROTEIN POTI"/>
    <property type="match status" value="1"/>
</dbReference>
<keyword evidence="4" id="KW-1003">Cell membrane</keyword>
<feature type="transmembrane region" description="Helical" evidence="8">
    <location>
        <begin position="233"/>
        <end position="254"/>
    </location>
</feature>
<dbReference type="OrthoDB" id="9782004at2"/>
<gene>
    <name evidence="10" type="primary">ydcV_3</name>
    <name evidence="10" type="ORF">TG4357_01350</name>
</gene>
<dbReference type="EMBL" id="CYSA01000015">
    <property type="protein sequence ID" value="CUH64549.1"/>
    <property type="molecule type" value="Genomic_DNA"/>
</dbReference>
<evidence type="ECO:0000256" key="2">
    <source>
        <dbReference type="ARBA" id="ARBA00007069"/>
    </source>
</evidence>
<evidence type="ECO:0000313" key="11">
    <source>
        <dbReference type="Proteomes" id="UP000051587"/>
    </source>
</evidence>
<keyword evidence="6 8" id="KW-1133">Transmembrane helix</keyword>
<dbReference type="SUPFAM" id="SSF161098">
    <property type="entry name" value="MetI-like"/>
    <property type="match status" value="1"/>
</dbReference>
<keyword evidence="3 8" id="KW-0813">Transport</keyword>
<feature type="transmembrane region" description="Helical" evidence="8">
    <location>
        <begin position="135"/>
        <end position="155"/>
    </location>
</feature>
<keyword evidence="11" id="KW-1185">Reference proteome</keyword>
<feature type="transmembrane region" description="Helical" evidence="8">
    <location>
        <begin position="68"/>
        <end position="90"/>
    </location>
</feature>
<dbReference type="PANTHER" id="PTHR43848">
    <property type="entry name" value="PUTRESCINE TRANSPORT SYSTEM PERMEASE PROTEIN POTI"/>
    <property type="match status" value="1"/>
</dbReference>
<evidence type="ECO:0000256" key="7">
    <source>
        <dbReference type="ARBA" id="ARBA00023136"/>
    </source>
</evidence>
<dbReference type="InterPro" id="IPR035906">
    <property type="entry name" value="MetI-like_sf"/>
</dbReference>
<dbReference type="InterPro" id="IPR000515">
    <property type="entry name" value="MetI-like"/>
</dbReference>
<sequence>MNTQMSWVNKLSVTLGFMFLYVPMVIVVIYSFNKSKLVTIWGGWSIKWYGELARNEAFLSSAIISFKIALVVATLAVILGAMAAFVLVRAGRFWGRTLFSALIYAPLVMPPVITGLSMLLLFIGVNLDRGMNTIIIAQTTLAISFVAVVIASRLLSYDQALDEAALDLGATHFETFRLVTLPIIAPAVISGWLLAFSMSLDDLVIASFTSGPNATTLPLRLYSTVRSGVSPQINALSTIVIAIVSLGMLSAWLITVRSHRRMQANEGIAD</sequence>
<feature type="transmembrane region" description="Helical" evidence="8">
    <location>
        <begin position="176"/>
        <end position="195"/>
    </location>
</feature>
<dbReference type="STRING" id="53501.SAMN04488043_102327"/>
<dbReference type="RefSeq" id="WP_058262094.1">
    <property type="nucleotide sequence ID" value="NZ_CP051181.1"/>
</dbReference>
<dbReference type="GO" id="GO:0055085">
    <property type="term" value="P:transmembrane transport"/>
    <property type="evidence" value="ECO:0007669"/>
    <property type="project" value="InterPro"/>
</dbReference>
<organism evidence="10 11">
    <name type="scientific">Thalassovita gelatinovora</name>
    <name type="common">Thalassobius gelatinovorus</name>
    <dbReference type="NCBI Taxonomy" id="53501"/>
    <lineage>
        <taxon>Bacteria</taxon>
        <taxon>Pseudomonadati</taxon>
        <taxon>Pseudomonadota</taxon>
        <taxon>Alphaproteobacteria</taxon>
        <taxon>Rhodobacterales</taxon>
        <taxon>Roseobacteraceae</taxon>
        <taxon>Thalassovita</taxon>
    </lineage>
</organism>
<evidence type="ECO:0000256" key="5">
    <source>
        <dbReference type="ARBA" id="ARBA00022692"/>
    </source>
</evidence>
<protein>
    <submittedName>
        <fullName evidence="10">Inner membrane ABC transporter permease protein YdcV</fullName>
    </submittedName>
</protein>
<keyword evidence="5 8" id="KW-0812">Transmembrane</keyword>
<evidence type="ECO:0000256" key="4">
    <source>
        <dbReference type="ARBA" id="ARBA00022475"/>
    </source>
</evidence>
<feature type="domain" description="ABC transmembrane type-1" evidence="9">
    <location>
        <begin position="62"/>
        <end position="254"/>
    </location>
</feature>
<dbReference type="InterPro" id="IPR051789">
    <property type="entry name" value="Bact_Polyamine_Transport"/>
</dbReference>
<reference evidence="10 11" key="1">
    <citation type="submission" date="2015-09" db="EMBL/GenBank/DDBJ databases">
        <authorList>
            <consortium name="Swine Surveillance"/>
        </authorList>
    </citation>
    <scope>NUCLEOTIDE SEQUENCE [LARGE SCALE GENOMIC DNA]</scope>
    <source>
        <strain evidence="10 11">CECT 4357</strain>
    </source>
</reference>
<dbReference type="PROSITE" id="PS50928">
    <property type="entry name" value="ABC_TM1"/>
    <property type="match status" value="1"/>
</dbReference>
<evidence type="ECO:0000313" key="10">
    <source>
        <dbReference type="EMBL" id="CUH64549.1"/>
    </source>
</evidence>
<evidence type="ECO:0000256" key="8">
    <source>
        <dbReference type="RuleBase" id="RU363032"/>
    </source>
</evidence>
<dbReference type="CDD" id="cd06261">
    <property type="entry name" value="TM_PBP2"/>
    <property type="match status" value="1"/>
</dbReference>
<name>A0A0P1F8V1_THAGE</name>
<comment type="subcellular location">
    <subcellularLocation>
        <location evidence="1 8">Cell membrane</location>
        <topology evidence="1 8">Multi-pass membrane protein</topology>
    </subcellularLocation>
</comment>
<evidence type="ECO:0000256" key="6">
    <source>
        <dbReference type="ARBA" id="ARBA00022989"/>
    </source>
</evidence>
<dbReference type="Proteomes" id="UP000051587">
    <property type="component" value="Unassembled WGS sequence"/>
</dbReference>
<accession>A0A0P1F8V1</accession>
<dbReference type="Pfam" id="PF00528">
    <property type="entry name" value="BPD_transp_1"/>
    <property type="match status" value="1"/>
</dbReference>
<dbReference type="GO" id="GO:0005886">
    <property type="term" value="C:plasma membrane"/>
    <property type="evidence" value="ECO:0007669"/>
    <property type="project" value="UniProtKB-SubCell"/>
</dbReference>
<evidence type="ECO:0000256" key="3">
    <source>
        <dbReference type="ARBA" id="ARBA00022448"/>
    </source>
</evidence>
<evidence type="ECO:0000256" key="1">
    <source>
        <dbReference type="ARBA" id="ARBA00004651"/>
    </source>
</evidence>
<dbReference type="Gene3D" id="1.10.3720.10">
    <property type="entry name" value="MetI-like"/>
    <property type="match status" value="1"/>
</dbReference>
<evidence type="ECO:0000259" key="9">
    <source>
        <dbReference type="PROSITE" id="PS50928"/>
    </source>
</evidence>
<dbReference type="AlphaFoldDB" id="A0A0P1F8V1"/>
<feature type="transmembrane region" description="Helical" evidence="8">
    <location>
        <begin position="102"/>
        <end position="123"/>
    </location>
</feature>
<comment type="similarity">
    <text evidence="2">Belongs to the binding-protein-dependent transport system permease family. CysTW subfamily.</text>
</comment>
<proteinExistence type="inferred from homology"/>
<keyword evidence="7 8" id="KW-0472">Membrane</keyword>